<reference evidence="6" key="1">
    <citation type="submission" date="2019-09" db="EMBL/GenBank/DDBJ databases">
        <title>Whole genome sequencing of Microbacterium maritypicum.</title>
        <authorList>
            <person name="Lenchi N."/>
        </authorList>
    </citation>
    <scope>NUCLEOTIDE SEQUENCE [LARGE SCALE GENOMIC DNA]</scope>
    <source>
        <strain evidence="6">G1</strain>
    </source>
</reference>
<gene>
    <name evidence="5" type="ORF">F6A08_17350</name>
</gene>
<accession>A0ABQ6V4B1</accession>
<feature type="signal peptide" evidence="4">
    <location>
        <begin position="1"/>
        <end position="31"/>
    </location>
</feature>
<keyword evidence="2" id="KW-0813">Transport</keyword>
<dbReference type="Pfam" id="PF13416">
    <property type="entry name" value="SBP_bac_8"/>
    <property type="match status" value="1"/>
</dbReference>
<sequence>MTRHTTRAVFGTGAVLLAGALVLTGCGSGFAGDDQKDDAEGLTSSDDALTLLIGSSGDAETAAVQSAVDDWSAESGTDVKVQVASNLDQELSQGFAAGEPADLFYLSADQASGYASNGSLQAYGDQLSNKDDFYPSLVENFTVDDTFICAPKDFSTLALVINSRMWAEAGLTDADLPQSWDDLATVAQKLTTPEHVGLAFGAEYQRVGVFMAEAGGGLVQDGKAIADDPANVEALDYVKAHLADGTFAYAKDVGAGWGGEALGKESAAMVIEGNWITGALSNDYSSLEYTVAELPEGPGGKGTLQFTNCWGMAADSPNQQAALDLVEYLTSADSQLAFSEAFGPMPSIKSAASDWTAANETLKPFLAGAEYAQFPPNQAGSADVIADFNSQLESLKTADPKTILDSVQSNLEAVVE</sequence>
<dbReference type="GeneID" id="77478235"/>
<dbReference type="Gene3D" id="3.40.190.10">
    <property type="entry name" value="Periplasmic binding protein-like II"/>
    <property type="match status" value="1"/>
</dbReference>
<comment type="caution">
    <text evidence="5">The sequence shown here is derived from an EMBL/GenBank/DDBJ whole genome shotgun (WGS) entry which is preliminary data.</text>
</comment>
<dbReference type="PROSITE" id="PS51257">
    <property type="entry name" value="PROKAR_LIPOPROTEIN"/>
    <property type="match status" value="1"/>
</dbReference>
<protein>
    <submittedName>
        <fullName evidence="5">Extracellular solute-binding protein</fullName>
    </submittedName>
</protein>
<dbReference type="InterPro" id="IPR006059">
    <property type="entry name" value="SBP"/>
</dbReference>
<dbReference type="Proteomes" id="UP000478836">
    <property type="component" value="Unassembled WGS sequence"/>
</dbReference>
<dbReference type="SUPFAM" id="SSF53850">
    <property type="entry name" value="Periplasmic binding protein-like II"/>
    <property type="match status" value="1"/>
</dbReference>
<name>A0ABQ6V4B1_9MICO</name>
<keyword evidence="3 4" id="KW-0732">Signal</keyword>
<evidence type="ECO:0000256" key="1">
    <source>
        <dbReference type="ARBA" id="ARBA00008520"/>
    </source>
</evidence>
<feature type="chain" id="PRO_5045361720" evidence="4">
    <location>
        <begin position="32"/>
        <end position="416"/>
    </location>
</feature>
<dbReference type="PANTHER" id="PTHR30061:SF50">
    <property type="entry name" value="MALTOSE_MALTODEXTRIN-BINDING PERIPLASMIC PROTEIN"/>
    <property type="match status" value="1"/>
</dbReference>
<evidence type="ECO:0000256" key="4">
    <source>
        <dbReference type="SAM" id="SignalP"/>
    </source>
</evidence>
<keyword evidence="6" id="KW-1185">Reference proteome</keyword>
<dbReference type="EMBL" id="WAAO01000003">
    <property type="protein sequence ID" value="KAB1862759.1"/>
    <property type="molecule type" value="Genomic_DNA"/>
</dbReference>
<comment type="similarity">
    <text evidence="1">Belongs to the bacterial solute-binding protein 1 family.</text>
</comment>
<organism evidence="5 6">
    <name type="scientific">Microbacterium algeriense</name>
    <dbReference type="NCBI Taxonomy" id="2615184"/>
    <lineage>
        <taxon>Bacteria</taxon>
        <taxon>Bacillati</taxon>
        <taxon>Actinomycetota</taxon>
        <taxon>Actinomycetes</taxon>
        <taxon>Micrococcales</taxon>
        <taxon>Microbacteriaceae</taxon>
        <taxon>Microbacterium</taxon>
    </lineage>
</organism>
<proteinExistence type="inferred from homology"/>
<evidence type="ECO:0000313" key="5">
    <source>
        <dbReference type="EMBL" id="KAB1862759.1"/>
    </source>
</evidence>
<evidence type="ECO:0000256" key="2">
    <source>
        <dbReference type="ARBA" id="ARBA00022448"/>
    </source>
</evidence>
<evidence type="ECO:0000313" key="6">
    <source>
        <dbReference type="Proteomes" id="UP000478836"/>
    </source>
</evidence>
<dbReference type="RefSeq" id="WP_151460121.1">
    <property type="nucleotide sequence ID" value="NZ_CBDRDJ010000003.1"/>
</dbReference>
<evidence type="ECO:0000256" key="3">
    <source>
        <dbReference type="ARBA" id="ARBA00022729"/>
    </source>
</evidence>
<dbReference type="PANTHER" id="PTHR30061">
    <property type="entry name" value="MALTOSE-BINDING PERIPLASMIC PROTEIN"/>
    <property type="match status" value="1"/>
</dbReference>